<accession>A0A6H5I9Z5</accession>
<dbReference type="AlphaFoldDB" id="A0A6H5I9Z5"/>
<evidence type="ECO:0000313" key="2">
    <source>
        <dbReference type="EMBL" id="CAB0032491.1"/>
    </source>
</evidence>
<feature type="compositionally biased region" description="Basic and acidic residues" evidence="1">
    <location>
        <begin position="100"/>
        <end position="113"/>
    </location>
</feature>
<feature type="region of interest" description="Disordered" evidence="1">
    <location>
        <begin position="446"/>
        <end position="471"/>
    </location>
</feature>
<dbReference type="GO" id="GO:0008270">
    <property type="term" value="F:zinc ion binding"/>
    <property type="evidence" value="ECO:0007669"/>
    <property type="project" value="InterPro"/>
</dbReference>
<feature type="compositionally biased region" description="Polar residues" evidence="1">
    <location>
        <begin position="446"/>
        <end position="455"/>
    </location>
</feature>
<feature type="region of interest" description="Disordered" evidence="1">
    <location>
        <begin position="601"/>
        <end position="663"/>
    </location>
</feature>
<evidence type="ECO:0000256" key="1">
    <source>
        <dbReference type="SAM" id="MobiDB-lite"/>
    </source>
</evidence>
<proteinExistence type="predicted"/>
<reference evidence="2 3" key="1">
    <citation type="submission" date="2020-02" db="EMBL/GenBank/DDBJ databases">
        <authorList>
            <person name="Ferguson B K."/>
        </authorList>
    </citation>
    <scope>NUCLEOTIDE SEQUENCE [LARGE SCALE GENOMIC DNA]</scope>
</reference>
<dbReference type="Gene3D" id="4.10.60.10">
    <property type="entry name" value="Zinc finger, CCHC-type"/>
    <property type="match status" value="1"/>
</dbReference>
<evidence type="ECO:0000313" key="3">
    <source>
        <dbReference type="Proteomes" id="UP000479190"/>
    </source>
</evidence>
<feature type="compositionally biased region" description="Basic and acidic residues" evidence="1">
    <location>
        <begin position="932"/>
        <end position="1023"/>
    </location>
</feature>
<feature type="compositionally biased region" description="Polar residues" evidence="1">
    <location>
        <begin position="601"/>
        <end position="614"/>
    </location>
</feature>
<dbReference type="EMBL" id="CADCXV010000679">
    <property type="protein sequence ID" value="CAB0032491.1"/>
    <property type="molecule type" value="Genomic_DNA"/>
</dbReference>
<dbReference type="Proteomes" id="UP000479190">
    <property type="component" value="Unassembled WGS sequence"/>
</dbReference>
<evidence type="ECO:0008006" key="4">
    <source>
        <dbReference type="Google" id="ProtNLM"/>
    </source>
</evidence>
<feature type="region of interest" description="Disordered" evidence="1">
    <location>
        <begin position="932"/>
        <end position="1125"/>
    </location>
</feature>
<dbReference type="OrthoDB" id="7466780at2759"/>
<organism evidence="2 3">
    <name type="scientific">Trichogramma brassicae</name>
    <dbReference type="NCBI Taxonomy" id="86971"/>
    <lineage>
        <taxon>Eukaryota</taxon>
        <taxon>Metazoa</taxon>
        <taxon>Ecdysozoa</taxon>
        <taxon>Arthropoda</taxon>
        <taxon>Hexapoda</taxon>
        <taxon>Insecta</taxon>
        <taxon>Pterygota</taxon>
        <taxon>Neoptera</taxon>
        <taxon>Endopterygota</taxon>
        <taxon>Hymenoptera</taxon>
        <taxon>Apocrita</taxon>
        <taxon>Proctotrupomorpha</taxon>
        <taxon>Chalcidoidea</taxon>
        <taxon>Trichogrammatidae</taxon>
        <taxon>Trichogramma</taxon>
    </lineage>
</organism>
<gene>
    <name evidence="2" type="ORF">TBRA_LOCUS4427</name>
</gene>
<feature type="compositionally biased region" description="Basic and acidic residues" evidence="1">
    <location>
        <begin position="1078"/>
        <end position="1125"/>
    </location>
</feature>
<keyword evidence="3" id="KW-1185">Reference proteome</keyword>
<feature type="region of interest" description="Disordered" evidence="1">
    <location>
        <begin position="52"/>
        <end position="127"/>
    </location>
</feature>
<feature type="compositionally biased region" description="Low complexity" evidence="1">
    <location>
        <begin position="1024"/>
        <end position="1036"/>
    </location>
</feature>
<feature type="compositionally biased region" description="Basic and acidic residues" evidence="1">
    <location>
        <begin position="1037"/>
        <end position="1047"/>
    </location>
</feature>
<dbReference type="SUPFAM" id="SSF57756">
    <property type="entry name" value="Retrovirus zinc finger-like domains"/>
    <property type="match status" value="1"/>
</dbReference>
<feature type="compositionally biased region" description="Low complexity" evidence="1">
    <location>
        <begin position="1056"/>
        <end position="1071"/>
    </location>
</feature>
<sequence>MSPLPTERQDARKEPPPSTITFQEYIAAAKELQLHQRILLHLADRRLRNYLRAAPTPPPSPKRSAPALTPSAAQPADPSGSTPPVWRLIRLDTPPPPQKPRLDPRLRPTDPRRYRAPLNGAQTPPLPEEIEREQRRKATHHQLALSIAKHPQPARSAPKKPPPTKLSLLRKRSLKEILLNQAQIKNDLMNLQNNDASIQDLNDTDEMFTNFLKLKTMKKFLQFELNLAEDKHFLSKAYTRRQPGATTRTQIYKLREPEANDVPYTPWRVTCRGTHAAEEEQTLFAVHFECYLSRSCARAFGHGLHEEARFGSHSLYAIAASLEKHKYGQLAFQAWMHTALTRPPRHKCTRRPPDTTTRTQIYELREPEANDVPYTPWRVVYTKMKSCELHCLSKMSSRRNNKNSNERAGDHFDLQDEEARSVFLTAAESERRAWIEEKYPGFMSFMNRQHSNRGGSNDDYPSDELNDARSDAGLPEIYNDEEPCVTVDELAKLLHDAELTTQRPTSAMSNTYVNSVPRRSNNVRFQSPPLDNARRSCSLNEIYDRPQNDLVTSSRGALNRVASLSPRVLPRHATNPFIADCQSPATLQSSRPTATITEIVPSRSNSRMSCNENTQSDRIDAMSRTSTSAYRARDLESRRSITSRRNDSRDPEPNRLRDSYPPVQRNVSLNNPFAYTHYMPNSISLFNDIVKQIPKFDGTPYKLDLFSVAVEEAVEQLPLYERRILRALESKLVGKAERIASRLTNYRRASELLRDLRDKFVNKQVADKLALDLGNVAQPVDVDAREFGSDVRSLYEDAIAAYSQAPDINAIERDAAIYSLQNSVMDCFLLGLREPLQLQVRLKNPQCLADAIDIAGDIENRLRYRAVAGSNVTSVGLIGVRTQLGTTKDSESERATDDKRTKCQLYKKTGHEAADCSKYKRATLKCSNCGWKGHEASTCRRPSKNDRDDRDSRRYNRDDRDNRDSRRYNRDDRDNRDSRRDDRDSRRDSRDSRRDSRDDRDDRDSRRDYRSPRRDSRDSRDTSVDSNSRRNYYNRNNDTRRDDDRNRYARSASPDYRNSNNYNNRNSQRSQGYRNNKSYRENVRSDSRQSNDNREPARDNRNVHFNDSRAPRAAETQDARDKNLN</sequence>
<name>A0A6H5I9Z5_9HYME</name>
<dbReference type="InterPro" id="IPR036875">
    <property type="entry name" value="Znf_CCHC_sf"/>
</dbReference>
<feature type="compositionally biased region" description="Basic and acidic residues" evidence="1">
    <location>
        <begin position="631"/>
        <end position="658"/>
    </location>
</feature>
<protein>
    <recommendedName>
        <fullName evidence="4">CCHC-type domain-containing protein</fullName>
    </recommendedName>
</protein>
<dbReference type="GO" id="GO:0003676">
    <property type="term" value="F:nucleic acid binding"/>
    <property type="evidence" value="ECO:0007669"/>
    <property type="project" value="InterPro"/>
</dbReference>